<accession>A0A2R6PXH5</accession>
<dbReference type="SUPFAM" id="SSF81383">
    <property type="entry name" value="F-box domain"/>
    <property type="match status" value="1"/>
</dbReference>
<dbReference type="SMART" id="SM00256">
    <property type="entry name" value="FBOX"/>
    <property type="match status" value="1"/>
</dbReference>
<comment type="caution">
    <text evidence="2">The sequence shown here is derived from an EMBL/GenBank/DDBJ whole genome shotgun (WGS) entry which is preliminary data.</text>
</comment>
<dbReference type="AlphaFoldDB" id="A0A2R6PXH5"/>
<dbReference type="InterPro" id="IPR025886">
    <property type="entry name" value="PP2-like"/>
</dbReference>
<evidence type="ECO:0000313" key="2">
    <source>
        <dbReference type="EMBL" id="PSR98456.1"/>
    </source>
</evidence>
<organism evidence="2 3">
    <name type="scientific">Actinidia chinensis var. chinensis</name>
    <name type="common">Chinese soft-hair kiwi</name>
    <dbReference type="NCBI Taxonomy" id="1590841"/>
    <lineage>
        <taxon>Eukaryota</taxon>
        <taxon>Viridiplantae</taxon>
        <taxon>Streptophyta</taxon>
        <taxon>Embryophyta</taxon>
        <taxon>Tracheophyta</taxon>
        <taxon>Spermatophyta</taxon>
        <taxon>Magnoliopsida</taxon>
        <taxon>eudicotyledons</taxon>
        <taxon>Gunneridae</taxon>
        <taxon>Pentapetalae</taxon>
        <taxon>asterids</taxon>
        <taxon>Ericales</taxon>
        <taxon>Actinidiaceae</taxon>
        <taxon>Actinidia</taxon>
    </lineage>
</organism>
<dbReference type="Gene3D" id="1.20.1280.50">
    <property type="match status" value="1"/>
</dbReference>
<dbReference type="FunCoup" id="A0A2R6PXH5">
    <property type="interactions" value="1702"/>
</dbReference>
<evidence type="ECO:0000259" key="1">
    <source>
        <dbReference type="PROSITE" id="PS50181"/>
    </source>
</evidence>
<sequence>MDYFSTLPEGCISDILSRTSPRDACRSSAISKEFKSVADSDALWDRFLPSDHREILSRAVAEPPVVFSTKKQLYFRLAHSHILIDGGNLSFALDKESGKKCYMLGARALSIIWGSSPQYWTWMSLPDQSRFSEVATLRDVCWLDIRGKLETHFLSPKTTYIAYLVFKVAGNENGLENLPAKAWVGVVGERAGDDDWDEDETTSSVYLKFRPRGRVSRAAQEAHNGVLPQEREDGWMEVELGEFFNDGGEKGEVRMRLMETKRLNWKSGLIVEGIELRPKVST</sequence>
<dbReference type="Pfam" id="PF14299">
    <property type="entry name" value="PP2"/>
    <property type="match status" value="1"/>
</dbReference>
<dbReference type="OrthoDB" id="1918565at2759"/>
<dbReference type="Gramene" id="PSR98456">
    <property type="protein sequence ID" value="PSR98456"/>
    <property type="gene ID" value="CEY00_Acc01993"/>
</dbReference>
<reference evidence="3" key="2">
    <citation type="journal article" date="2018" name="BMC Genomics">
        <title>A manually annotated Actinidia chinensis var. chinensis (kiwifruit) genome highlights the challenges associated with draft genomes and gene prediction in plants.</title>
        <authorList>
            <person name="Pilkington S.M."/>
            <person name="Crowhurst R."/>
            <person name="Hilario E."/>
            <person name="Nardozza S."/>
            <person name="Fraser L."/>
            <person name="Peng Y."/>
            <person name="Gunaseelan K."/>
            <person name="Simpson R."/>
            <person name="Tahir J."/>
            <person name="Deroles S.C."/>
            <person name="Templeton K."/>
            <person name="Luo Z."/>
            <person name="Davy M."/>
            <person name="Cheng C."/>
            <person name="McNeilage M."/>
            <person name="Scaglione D."/>
            <person name="Liu Y."/>
            <person name="Zhang Q."/>
            <person name="Datson P."/>
            <person name="De Silva N."/>
            <person name="Gardiner S.E."/>
            <person name="Bassett H."/>
            <person name="Chagne D."/>
            <person name="McCallum J."/>
            <person name="Dzierzon H."/>
            <person name="Deng C."/>
            <person name="Wang Y.Y."/>
            <person name="Barron L."/>
            <person name="Manako K."/>
            <person name="Bowen J."/>
            <person name="Foster T.M."/>
            <person name="Erridge Z.A."/>
            <person name="Tiffin H."/>
            <person name="Waite C.N."/>
            <person name="Davies K.M."/>
            <person name="Grierson E.P."/>
            <person name="Laing W.A."/>
            <person name="Kirk R."/>
            <person name="Chen X."/>
            <person name="Wood M."/>
            <person name="Montefiori M."/>
            <person name="Brummell D.A."/>
            <person name="Schwinn K.E."/>
            <person name="Catanach A."/>
            <person name="Fullerton C."/>
            <person name="Li D."/>
            <person name="Meiyalaghan S."/>
            <person name="Nieuwenhuizen N."/>
            <person name="Read N."/>
            <person name="Prakash R."/>
            <person name="Hunter D."/>
            <person name="Zhang H."/>
            <person name="McKenzie M."/>
            <person name="Knabel M."/>
            <person name="Harris A."/>
            <person name="Allan A.C."/>
            <person name="Gleave A."/>
            <person name="Chen A."/>
            <person name="Janssen B.J."/>
            <person name="Plunkett B."/>
            <person name="Ampomah-Dwamena C."/>
            <person name="Voogd C."/>
            <person name="Leif D."/>
            <person name="Lafferty D."/>
            <person name="Souleyre E.J.F."/>
            <person name="Varkonyi-Gasic E."/>
            <person name="Gambi F."/>
            <person name="Hanley J."/>
            <person name="Yao J.L."/>
            <person name="Cheung J."/>
            <person name="David K.M."/>
            <person name="Warren B."/>
            <person name="Marsh K."/>
            <person name="Snowden K.C."/>
            <person name="Lin-Wang K."/>
            <person name="Brian L."/>
            <person name="Martinez-Sanchez M."/>
            <person name="Wang M."/>
            <person name="Ileperuma N."/>
            <person name="Macnee N."/>
            <person name="Campin R."/>
            <person name="McAtee P."/>
            <person name="Drummond R.S.M."/>
            <person name="Espley R.V."/>
            <person name="Ireland H.S."/>
            <person name="Wu R."/>
            <person name="Atkinson R.G."/>
            <person name="Karunairetnam S."/>
            <person name="Bulley S."/>
            <person name="Chunkath S."/>
            <person name="Hanley Z."/>
            <person name="Storey R."/>
            <person name="Thrimawithana A.H."/>
            <person name="Thomson S."/>
            <person name="David C."/>
            <person name="Testolin R."/>
            <person name="Huang H."/>
            <person name="Hellens R.P."/>
            <person name="Schaffer R.J."/>
        </authorList>
    </citation>
    <scope>NUCLEOTIDE SEQUENCE [LARGE SCALE GENOMIC DNA]</scope>
    <source>
        <strain evidence="3">cv. Red5</strain>
    </source>
</reference>
<dbReference type="InParanoid" id="A0A2R6PXH5"/>
<protein>
    <submittedName>
        <fullName evidence="2">F-box protein like</fullName>
    </submittedName>
</protein>
<name>A0A2R6PXH5_ACTCC</name>
<dbReference type="OMA" id="MENTHDI"/>
<dbReference type="InterPro" id="IPR001810">
    <property type="entry name" value="F-box_dom"/>
</dbReference>
<feature type="domain" description="F-box" evidence="1">
    <location>
        <begin position="1"/>
        <end position="47"/>
    </location>
</feature>
<dbReference type="EMBL" id="NKQK01000022">
    <property type="protein sequence ID" value="PSR98456.1"/>
    <property type="molecule type" value="Genomic_DNA"/>
</dbReference>
<proteinExistence type="predicted"/>
<reference evidence="2 3" key="1">
    <citation type="submission" date="2017-07" db="EMBL/GenBank/DDBJ databases">
        <title>An improved, manually edited Actinidia chinensis var. chinensis (kiwifruit) genome highlights the challenges associated with draft genomes and gene prediction in plants.</title>
        <authorList>
            <person name="Pilkington S."/>
            <person name="Crowhurst R."/>
            <person name="Hilario E."/>
            <person name="Nardozza S."/>
            <person name="Fraser L."/>
            <person name="Peng Y."/>
            <person name="Gunaseelan K."/>
            <person name="Simpson R."/>
            <person name="Tahir J."/>
            <person name="Deroles S."/>
            <person name="Templeton K."/>
            <person name="Luo Z."/>
            <person name="Davy M."/>
            <person name="Cheng C."/>
            <person name="Mcneilage M."/>
            <person name="Scaglione D."/>
            <person name="Liu Y."/>
            <person name="Zhang Q."/>
            <person name="Datson P."/>
            <person name="De Silva N."/>
            <person name="Gardiner S."/>
            <person name="Bassett H."/>
            <person name="Chagne D."/>
            <person name="Mccallum J."/>
            <person name="Dzierzon H."/>
            <person name="Deng C."/>
            <person name="Wang Y.-Y."/>
            <person name="Barron N."/>
            <person name="Manako K."/>
            <person name="Bowen J."/>
            <person name="Foster T."/>
            <person name="Erridge Z."/>
            <person name="Tiffin H."/>
            <person name="Waite C."/>
            <person name="Davies K."/>
            <person name="Grierson E."/>
            <person name="Laing W."/>
            <person name="Kirk R."/>
            <person name="Chen X."/>
            <person name="Wood M."/>
            <person name="Montefiori M."/>
            <person name="Brummell D."/>
            <person name="Schwinn K."/>
            <person name="Catanach A."/>
            <person name="Fullerton C."/>
            <person name="Li D."/>
            <person name="Meiyalaghan S."/>
            <person name="Nieuwenhuizen N."/>
            <person name="Read N."/>
            <person name="Prakash R."/>
            <person name="Hunter D."/>
            <person name="Zhang H."/>
            <person name="Mckenzie M."/>
            <person name="Knabel M."/>
            <person name="Harris A."/>
            <person name="Allan A."/>
            <person name="Chen A."/>
            <person name="Janssen B."/>
            <person name="Plunkett B."/>
            <person name="Dwamena C."/>
            <person name="Voogd C."/>
            <person name="Leif D."/>
            <person name="Lafferty D."/>
            <person name="Souleyre E."/>
            <person name="Varkonyi-Gasic E."/>
            <person name="Gambi F."/>
            <person name="Hanley J."/>
            <person name="Yao J.-L."/>
            <person name="Cheung J."/>
            <person name="David K."/>
            <person name="Warren B."/>
            <person name="Marsh K."/>
            <person name="Snowden K."/>
            <person name="Lin-Wang K."/>
            <person name="Brian L."/>
            <person name="Martinez-Sanchez M."/>
            <person name="Wang M."/>
            <person name="Ileperuma N."/>
            <person name="Macnee N."/>
            <person name="Campin R."/>
            <person name="Mcatee P."/>
            <person name="Drummond R."/>
            <person name="Espley R."/>
            <person name="Ireland H."/>
            <person name="Wu R."/>
            <person name="Atkinson R."/>
            <person name="Karunairetnam S."/>
            <person name="Bulley S."/>
            <person name="Chunkath S."/>
            <person name="Hanley Z."/>
            <person name="Storey R."/>
            <person name="Thrimawithana A."/>
            <person name="Thomson S."/>
            <person name="David C."/>
            <person name="Testolin R."/>
        </authorList>
    </citation>
    <scope>NUCLEOTIDE SEQUENCE [LARGE SCALE GENOMIC DNA]</scope>
    <source>
        <strain evidence="3">cv. Red5</strain>
        <tissue evidence="2">Young leaf</tissue>
    </source>
</reference>
<keyword evidence="3" id="KW-1185">Reference proteome</keyword>
<dbReference type="InterPro" id="IPR036047">
    <property type="entry name" value="F-box-like_dom_sf"/>
</dbReference>
<dbReference type="Proteomes" id="UP000241394">
    <property type="component" value="Chromosome LG22"/>
</dbReference>
<evidence type="ECO:0000313" key="3">
    <source>
        <dbReference type="Proteomes" id="UP000241394"/>
    </source>
</evidence>
<dbReference type="PANTHER" id="PTHR32278:SF111">
    <property type="entry name" value="F-BOX PROTEIN PP2-B12-RELATED"/>
    <property type="match status" value="1"/>
</dbReference>
<dbReference type="PANTHER" id="PTHR32278">
    <property type="entry name" value="F-BOX DOMAIN-CONTAINING PROTEIN"/>
    <property type="match status" value="1"/>
</dbReference>
<dbReference type="STRING" id="1590841.A0A2R6PXH5"/>
<dbReference type="Pfam" id="PF12937">
    <property type="entry name" value="F-box-like"/>
    <property type="match status" value="1"/>
</dbReference>
<gene>
    <name evidence="2" type="ORF">CEY00_Acc01993</name>
</gene>
<dbReference type="CDD" id="cd22162">
    <property type="entry name" value="F-box_AtSKIP3-like"/>
    <property type="match status" value="1"/>
</dbReference>
<dbReference type="PROSITE" id="PS50181">
    <property type="entry name" value="FBOX"/>
    <property type="match status" value="1"/>
</dbReference>